<dbReference type="Gene3D" id="1.10.510.10">
    <property type="entry name" value="Transferase(Phosphotransferase) domain 1"/>
    <property type="match status" value="1"/>
</dbReference>
<accession>A0ABC8JM15</accession>
<gene>
    <name evidence="2" type="ORF">ERUC_LOCUS12785</name>
</gene>
<proteinExistence type="predicted"/>
<evidence type="ECO:0000313" key="2">
    <source>
        <dbReference type="EMBL" id="CAH8333103.1"/>
    </source>
</evidence>
<dbReference type="Pfam" id="PF00069">
    <property type="entry name" value="Pkinase"/>
    <property type="match status" value="1"/>
</dbReference>
<dbReference type="Pfam" id="PF03637">
    <property type="entry name" value="Mob1_phocein"/>
    <property type="match status" value="1"/>
</dbReference>
<keyword evidence="3" id="KW-1185">Reference proteome</keyword>
<feature type="domain" description="Protein kinase" evidence="1">
    <location>
        <begin position="1"/>
        <end position="352"/>
    </location>
</feature>
<sequence>MLSLILGIDITDASVAAISSIYTNLELLDLIPALQILASGSCEIHVLDTPSKLLDDAVYIVMEFCEGGESFDRIVVREHYTEKADAAVLKTIVEVVQVCHKQGVMDRNLKPENFLFANKKETSALKAIDFGLSVFFKPCERFNEIVGSPYYMAQEVLRRNYGPEIDVLAMESSSICFFVVSLHFGQVSILFDLLVCLFFLQSHPNYSDKTSLRCIFGTKTEEVVAQAIIRYEYRWTDGIPIKKPIVVSVPEYVNYLMDWIETQIDNKTIFPQKPEVSFPPNFKDLVKVILKRLFRVYAHIYHSHFQEILNLKEELHLNTCFKHLVVFISEYQLIDEVELEPLKEIVGKVLKP</sequence>
<organism evidence="2 3">
    <name type="scientific">Eruca vesicaria subsp. sativa</name>
    <name type="common">Garden rocket</name>
    <name type="synonym">Eruca sativa</name>
    <dbReference type="NCBI Taxonomy" id="29727"/>
    <lineage>
        <taxon>Eukaryota</taxon>
        <taxon>Viridiplantae</taxon>
        <taxon>Streptophyta</taxon>
        <taxon>Embryophyta</taxon>
        <taxon>Tracheophyta</taxon>
        <taxon>Spermatophyta</taxon>
        <taxon>Magnoliopsida</taxon>
        <taxon>eudicotyledons</taxon>
        <taxon>Gunneridae</taxon>
        <taxon>Pentapetalae</taxon>
        <taxon>rosids</taxon>
        <taxon>malvids</taxon>
        <taxon>Brassicales</taxon>
        <taxon>Brassicaceae</taxon>
        <taxon>Brassiceae</taxon>
        <taxon>Eruca</taxon>
    </lineage>
</organism>
<dbReference type="SUPFAM" id="SSF56112">
    <property type="entry name" value="Protein kinase-like (PK-like)"/>
    <property type="match status" value="1"/>
</dbReference>
<protein>
    <recommendedName>
        <fullName evidence="1">Protein kinase domain-containing protein</fullName>
    </recommendedName>
</protein>
<dbReference type="InterPro" id="IPR036703">
    <property type="entry name" value="MOB_kinase_act_sf"/>
</dbReference>
<dbReference type="Proteomes" id="UP001642260">
    <property type="component" value="Unassembled WGS sequence"/>
</dbReference>
<reference evidence="2 3" key="1">
    <citation type="submission" date="2022-03" db="EMBL/GenBank/DDBJ databases">
        <authorList>
            <person name="Macdonald S."/>
            <person name="Ahmed S."/>
            <person name="Newling K."/>
        </authorList>
    </citation>
    <scope>NUCLEOTIDE SEQUENCE [LARGE SCALE GENOMIC DNA]</scope>
</reference>
<dbReference type="InterPro" id="IPR005301">
    <property type="entry name" value="MOB_kinase_act_fam"/>
</dbReference>
<dbReference type="AlphaFoldDB" id="A0ABC8JM15"/>
<dbReference type="PANTHER" id="PTHR22599">
    <property type="entry name" value="MPS ONE BINDER KINASE ACTIVATOR-LIKE MOB"/>
    <property type="match status" value="1"/>
</dbReference>
<dbReference type="PROSITE" id="PS50011">
    <property type="entry name" value="PROTEIN_KINASE_DOM"/>
    <property type="match status" value="1"/>
</dbReference>
<dbReference type="SMART" id="SM00220">
    <property type="entry name" value="S_TKc"/>
    <property type="match status" value="1"/>
</dbReference>
<evidence type="ECO:0000259" key="1">
    <source>
        <dbReference type="PROSITE" id="PS50011"/>
    </source>
</evidence>
<dbReference type="SUPFAM" id="SSF101152">
    <property type="entry name" value="Mob1/phocein"/>
    <property type="match status" value="1"/>
</dbReference>
<dbReference type="InterPro" id="IPR011009">
    <property type="entry name" value="Kinase-like_dom_sf"/>
</dbReference>
<comment type="caution">
    <text evidence="2">The sequence shown here is derived from an EMBL/GenBank/DDBJ whole genome shotgun (WGS) entry which is preliminary data.</text>
</comment>
<dbReference type="SMART" id="SM01388">
    <property type="entry name" value="Mob1_phocein"/>
    <property type="match status" value="1"/>
</dbReference>
<dbReference type="EMBL" id="CAKOAT010120711">
    <property type="protein sequence ID" value="CAH8333103.1"/>
    <property type="molecule type" value="Genomic_DNA"/>
</dbReference>
<dbReference type="InterPro" id="IPR000719">
    <property type="entry name" value="Prot_kinase_dom"/>
</dbReference>
<name>A0ABC8JM15_ERUVS</name>
<evidence type="ECO:0000313" key="3">
    <source>
        <dbReference type="Proteomes" id="UP001642260"/>
    </source>
</evidence>
<dbReference type="Gene3D" id="1.20.140.30">
    <property type="entry name" value="MOB kinase activator"/>
    <property type="match status" value="1"/>
</dbReference>